<dbReference type="PANTHER" id="PTHR33055">
    <property type="entry name" value="TRANSPOSASE FOR INSERTION SEQUENCE ELEMENT IS1111A"/>
    <property type="match status" value="1"/>
</dbReference>
<dbReference type="GO" id="GO:0006313">
    <property type="term" value="P:DNA transposition"/>
    <property type="evidence" value="ECO:0007669"/>
    <property type="project" value="InterPro"/>
</dbReference>
<evidence type="ECO:0000259" key="2">
    <source>
        <dbReference type="Pfam" id="PF02371"/>
    </source>
</evidence>
<dbReference type="AlphaFoldDB" id="A0AAV4J7L1"/>
<dbReference type="GO" id="GO:0004803">
    <property type="term" value="F:transposase activity"/>
    <property type="evidence" value="ECO:0007669"/>
    <property type="project" value="InterPro"/>
</dbReference>
<evidence type="ECO:0000259" key="1">
    <source>
        <dbReference type="Pfam" id="PF01548"/>
    </source>
</evidence>
<evidence type="ECO:0000313" key="4">
    <source>
        <dbReference type="Proteomes" id="UP000762676"/>
    </source>
</evidence>
<gene>
    <name evidence="3" type="ORF">ElyMa_003262100</name>
</gene>
<keyword evidence="4" id="KW-1185">Reference proteome</keyword>
<feature type="domain" description="Transposase IS110-like N-terminal" evidence="1">
    <location>
        <begin position="9"/>
        <end position="153"/>
    </location>
</feature>
<evidence type="ECO:0000313" key="3">
    <source>
        <dbReference type="EMBL" id="GFS18375.1"/>
    </source>
</evidence>
<reference evidence="3 4" key="1">
    <citation type="journal article" date="2021" name="Elife">
        <title>Chloroplast acquisition without the gene transfer in kleptoplastic sea slugs, Plakobranchus ocellatus.</title>
        <authorList>
            <person name="Maeda T."/>
            <person name="Takahashi S."/>
            <person name="Yoshida T."/>
            <person name="Shimamura S."/>
            <person name="Takaki Y."/>
            <person name="Nagai Y."/>
            <person name="Toyoda A."/>
            <person name="Suzuki Y."/>
            <person name="Arimoto A."/>
            <person name="Ishii H."/>
            <person name="Satoh N."/>
            <person name="Nishiyama T."/>
            <person name="Hasebe M."/>
            <person name="Maruyama T."/>
            <person name="Minagawa J."/>
            <person name="Obokata J."/>
            <person name="Shigenobu S."/>
        </authorList>
    </citation>
    <scope>NUCLEOTIDE SEQUENCE [LARGE SCALE GENOMIC DNA]</scope>
</reference>
<dbReference type="InterPro" id="IPR002525">
    <property type="entry name" value="Transp_IS110-like_N"/>
</dbReference>
<dbReference type="NCBIfam" id="NF033542">
    <property type="entry name" value="transpos_IS110"/>
    <property type="match status" value="1"/>
</dbReference>
<dbReference type="Pfam" id="PF01548">
    <property type="entry name" value="DEDD_Tnp_IS110"/>
    <property type="match status" value="1"/>
</dbReference>
<dbReference type="PANTHER" id="PTHR33055:SF15">
    <property type="entry name" value="TRANSPOSASE-RELATED"/>
    <property type="match status" value="1"/>
</dbReference>
<proteinExistence type="predicted"/>
<feature type="domain" description="Transposase IS116/IS110/IS902 C-terminal" evidence="2">
    <location>
        <begin position="221"/>
        <end position="294"/>
    </location>
</feature>
<dbReference type="InterPro" id="IPR047650">
    <property type="entry name" value="Transpos_IS110"/>
</dbReference>
<comment type="caution">
    <text evidence="3">The sequence shown here is derived from an EMBL/GenBank/DDBJ whole genome shotgun (WGS) entry which is preliminary data.</text>
</comment>
<accession>A0AAV4J7L1</accession>
<protein>
    <submittedName>
        <fullName evidence="3">Transposase</fullName>
    </submittedName>
</protein>
<organism evidence="3 4">
    <name type="scientific">Elysia marginata</name>
    <dbReference type="NCBI Taxonomy" id="1093978"/>
    <lineage>
        <taxon>Eukaryota</taxon>
        <taxon>Metazoa</taxon>
        <taxon>Spiralia</taxon>
        <taxon>Lophotrochozoa</taxon>
        <taxon>Mollusca</taxon>
        <taxon>Gastropoda</taxon>
        <taxon>Heterobranchia</taxon>
        <taxon>Euthyneura</taxon>
        <taxon>Panpulmonata</taxon>
        <taxon>Sacoglossa</taxon>
        <taxon>Placobranchoidea</taxon>
        <taxon>Plakobranchidae</taxon>
        <taxon>Elysia</taxon>
    </lineage>
</organism>
<dbReference type="GO" id="GO:0003677">
    <property type="term" value="F:DNA binding"/>
    <property type="evidence" value="ECO:0007669"/>
    <property type="project" value="InterPro"/>
</dbReference>
<name>A0AAV4J7L1_9GAST</name>
<dbReference type="InterPro" id="IPR003346">
    <property type="entry name" value="Transposase_20"/>
</dbReference>
<dbReference type="Pfam" id="PF02371">
    <property type="entry name" value="Transposase_20"/>
    <property type="match status" value="1"/>
</dbReference>
<dbReference type="Proteomes" id="UP000762676">
    <property type="component" value="Unassembled WGS sequence"/>
</dbReference>
<sequence length="372" mass="43095">MSKDSTLFVGLDTHKTSIAVAYIGSERDDTVQDYGTIGTLHRDIDRLIRRLQSKASKLFFAYEAGPCGYWLYRYLTGKGFHCIVAAPSRLPKDKIKTDRRDARTIAVTLRNADLAQVYVPDVEDESIRDLIRARTDLVNDLKAAKQRLNSFLLRHDQVYHGKRWSRQHWLWLSERVFSTTAQNVVLKQYMDTIEDRQSQLRFMEQQIDEYLPKWSRYPVVQALQALKGVRQITAMTMVAEIIDFKRFENPSQLFSWLGLVPSENTSGGKRRQGSITKCGNSHARKALIESGWSYRHPEKLTRDLMLRQEGLPDAVKEIAWRAQLRLCKRYRDLTARYKNKNIVVVAIARELAAFMWEIVTKGLTQTTTIRAH</sequence>
<dbReference type="EMBL" id="BMAT01006706">
    <property type="protein sequence ID" value="GFS18375.1"/>
    <property type="molecule type" value="Genomic_DNA"/>
</dbReference>